<comment type="caution">
    <text evidence="1">The sequence shown here is derived from an EMBL/GenBank/DDBJ whole genome shotgun (WGS) entry which is preliminary data.</text>
</comment>
<reference evidence="1" key="1">
    <citation type="submission" date="2021-03" db="EMBL/GenBank/DDBJ databases">
        <title>Study of the foodborne Vibrio vulnificus isolates from China.</title>
        <authorList>
            <person name="Zheng Z."/>
            <person name="Ye L."/>
        </authorList>
    </citation>
    <scope>NUCLEOTIDE SEQUENCE</scope>
    <source>
        <strain evidence="1">Vv1582</strain>
    </source>
</reference>
<organism evidence="1 2">
    <name type="scientific">Vibrio vulnificus</name>
    <dbReference type="NCBI Taxonomy" id="672"/>
    <lineage>
        <taxon>Bacteria</taxon>
        <taxon>Pseudomonadati</taxon>
        <taxon>Pseudomonadota</taxon>
        <taxon>Gammaproteobacteria</taxon>
        <taxon>Vibrionales</taxon>
        <taxon>Vibrionaceae</taxon>
        <taxon>Vibrio</taxon>
    </lineage>
</organism>
<evidence type="ECO:0000313" key="1">
    <source>
        <dbReference type="EMBL" id="MBN8124729.1"/>
    </source>
</evidence>
<dbReference type="Proteomes" id="UP000664056">
    <property type="component" value="Unassembled WGS sequence"/>
</dbReference>
<dbReference type="EMBL" id="JAFKOQ010000123">
    <property type="protein sequence ID" value="MBN8124729.1"/>
    <property type="molecule type" value="Genomic_DNA"/>
</dbReference>
<evidence type="ECO:0000313" key="2">
    <source>
        <dbReference type="Proteomes" id="UP000664056"/>
    </source>
</evidence>
<proteinExistence type="predicted"/>
<sequence>MATDQGSFKAVIDINGSDTQSNVIISDFDPNKQSNIQGLHQYSSKLLSLKVNRTFQYQALNAVGKDVNKDTTAFFQEAKSRVNASEVKNWFVNRYLYSAHEGA</sequence>
<protein>
    <submittedName>
        <fullName evidence="1">Uncharacterized protein</fullName>
    </submittedName>
</protein>
<name>A0AAW4HH83_VIBVL</name>
<feature type="non-terminal residue" evidence="1">
    <location>
        <position position="103"/>
    </location>
</feature>
<gene>
    <name evidence="1" type="ORF">J0J18_23835</name>
</gene>
<dbReference type="AlphaFoldDB" id="A0AAW4HH83"/>
<accession>A0AAW4HH83</accession>